<keyword evidence="2" id="KW-1185">Reference proteome</keyword>
<proteinExistence type="predicted"/>
<name>A0A0M8P633_9EURO</name>
<organism evidence="1 2">
    <name type="scientific">Penicillium nordicum</name>
    <dbReference type="NCBI Taxonomy" id="229535"/>
    <lineage>
        <taxon>Eukaryota</taxon>
        <taxon>Fungi</taxon>
        <taxon>Dikarya</taxon>
        <taxon>Ascomycota</taxon>
        <taxon>Pezizomycotina</taxon>
        <taxon>Eurotiomycetes</taxon>
        <taxon>Eurotiomycetidae</taxon>
        <taxon>Eurotiales</taxon>
        <taxon>Aspergillaceae</taxon>
        <taxon>Penicillium</taxon>
    </lineage>
</organism>
<gene>
    <name evidence="1" type="ORF">ACN38_g4817</name>
</gene>
<sequence length="88" mass="9748">MHASIHISPTRLSRIAGLRSASLPRYIRTHLACYLRAQSSTLDAGQKSTPEDPTSTATLDLYSPSFILPFVGHACTPKERIIILICRR</sequence>
<dbReference type="AlphaFoldDB" id="A0A0M8P633"/>
<protein>
    <submittedName>
        <fullName evidence="1">Uncharacterized protein</fullName>
    </submittedName>
</protein>
<comment type="caution">
    <text evidence="1">The sequence shown here is derived from an EMBL/GenBank/DDBJ whole genome shotgun (WGS) entry which is preliminary data.</text>
</comment>
<reference evidence="1 2" key="1">
    <citation type="submission" date="2015-08" db="EMBL/GenBank/DDBJ databases">
        <title>Genome sequencing of Penicillium nordicum.</title>
        <authorList>
            <person name="Nguyen H.D."/>
            <person name="Seifert K.A."/>
        </authorList>
    </citation>
    <scope>NUCLEOTIDE SEQUENCE [LARGE SCALE GENOMIC DNA]</scope>
    <source>
        <strain evidence="1 2">DAOMC 185683</strain>
    </source>
</reference>
<dbReference type="EMBL" id="LHQQ01000064">
    <property type="protein sequence ID" value="KOS44287.1"/>
    <property type="molecule type" value="Genomic_DNA"/>
</dbReference>
<evidence type="ECO:0000313" key="2">
    <source>
        <dbReference type="Proteomes" id="UP000037696"/>
    </source>
</evidence>
<accession>A0A0M8P633</accession>
<evidence type="ECO:0000313" key="1">
    <source>
        <dbReference type="EMBL" id="KOS44287.1"/>
    </source>
</evidence>
<dbReference type="Proteomes" id="UP000037696">
    <property type="component" value="Unassembled WGS sequence"/>
</dbReference>